<keyword evidence="2" id="KW-0175">Coiled coil</keyword>
<sequence>MKKIINNRLLIACLLLAISSCGKAIKDKNTAKTDSLQTPATIQKVVAIAKVLPESGIIELSTDQAGIVAQVYKQAGDTLLAGEPLIRISLNNADLTLKQAEQDYLAQQASTAAEKAQVAIYEAEYKEKKNSLNTTKRLAALGAETAQNVLIQERELAVISGNLASARQQASAAENKTNALATAAQKSKNQRDDLIIRQPHDALILDLSIKPGEAVNNLQPFANIAHLGPYILEGEIDEMFANRVKMGQQVTVTYVGMSEKIATAEIIELAPILANKSLFYENSSETTDRRVRKFKAKLMGAEGLLINSKVECSINIQ</sequence>
<dbReference type="GO" id="GO:0030313">
    <property type="term" value="C:cell envelope"/>
    <property type="evidence" value="ECO:0007669"/>
    <property type="project" value="UniProtKB-SubCell"/>
</dbReference>
<dbReference type="Proteomes" id="UP000679691">
    <property type="component" value="Unassembled WGS sequence"/>
</dbReference>
<comment type="caution">
    <text evidence="4">The sequence shown here is derived from an EMBL/GenBank/DDBJ whole genome shotgun (WGS) entry which is preliminary data.</text>
</comment>
<gene>
    <name evidence="4" type="ORF">J5U18_05135</name>
</gene>
<name>A0A8T4H857_9SPHI</name>
<protein>
    <submittedName>
        <fullName evidence="4">Efflux RND transporter periplasmic adaptor subunit</fullName>
    </submittedName>
</protein>
<evidence type="ECO:0000313" key="4">
    <source>
        <dbReference type="EMBL" id="MBP3942954.1"/>
    </source>
</evidence>
<evidence type="ECO:0000256" key="1">
    <source>
        <dbReference type="ARBA" id="ARBA00004196"/>
    </source>
</evidence>
<dbReference type="AlphaFoldDB" id="A0A8T4H857"/>
<dbReference type="InterPro" id="IPR050465">
    <property type="entry name" value="UPF0194_transport"/>
</dbReference>
<accession>A0A8T4H857</accession>
<reference evidence="4" key="1">
    <citation type="submission" date="2021-03" db="EMBL/GenBank/DDBJ databases">
        <authorList>
            <person name="Lu T."/>
            <person name="Wang Q."/>
            <person name="Han X."/>
        </authorList>
    </citation>
    <scope>NUCLEOTIDE SEQUENCE</scope>
    <source>
        <strain evidence="4">WQ 2009</strain>
    </source>
</reference>
<evidence type="ECO:0000313" key="5">
    <source>
        <dbReference type="Proteomes" id="UP000679691"/>
    </source>
</evidence>
<dbReference type="RefSeq" id="WP_353546441.1">
    <property type="nucleotide sequence ID" value="NZ_JAGKSB010000004.1"/>
</dbReference>
<dbReference type="PROSITE" id="PS51257">
    <property type="entry name" value="PROKAR_LIPOPROTEIN"/>
    <property type="match status" value="1"/>
</dbReference>
<dbReference type="EMBL" id="JAGKSB010000004">
    <property type="protein sequence ID" value="MBP3942954.1"/>
    <property type="molecule type" value="Genomic_DNA"/>
</dbReference>
<keyword evidence="5" id="KW-1185">Reference proteome</keyword>
<keyword evidence="3" id="KW-0732">Signal</keyword>
<dbReference type="PANTHER" id="PTHR32347">
    <property type="entry name" value="EFFLUX SYSTEM COMPONENT YKNX-RELATED"/>
    <property type="match status" value="1"/>
</dbReference>
<feature type="signal peptide" evidence="3">
    <location>
        <begin position="1"/>
        <end position="24"/>
    </location>
</feature>
<comment type="subcellular location">
    <subcellularLocation>
        <location evidence="1">Cell envelope</location>
    </subcellularLocation>
</comment>
<evidence type="ECO:0000256" key="3">
    <source>
        <dbReference type="SAM" id="SignalP"/>
    </source>
</evidence>
<proteinExistence type="predicted"/>
<evidence type="ECO:0000256" key="2">
    <source>
        <dbReference type="ARBA" id="ARBA00023054"/>
    </source>
</evidence>
<feature type="chain" id="PRO_5035943382" evidence="3">
    <location>
        <begin position="25"/>
        <end position="317"/>
    </location>
</feature>
<organism evidence="4 5">
    <name type="scientific">Rhinopithecimicrobium faecis</name>
    <dbReference type="NCBI Taxonomy" id="2820698"/>
    <lineage>
        <taxon>Bacteria</taxon>
        <taxon>Pseudomonadati</taxon>
        <taxon>Bacteroidota</taxon>
        <taxon>Sphingobacteriia</taxon>
        <taxon>Sphingobacteriales</taxon>
        <taxon>Sphingobacteriaceae</taxon>
        <taxon>Rhinopithecimicrobium</taxon>
    </lineage>
</organism>